<evidence type="ECO:0000313" key="3">
    <source>
        <dbReference type="EMBL" id="MBB3996818.1"/>
    </source>
</evidence>
<feature type="transmembrane region" description="Helical" evidence="2">
    <location>
        <begin position="38"/>
        <end position="57"/>
    </location>
</feature>
<gene>
    <name evidence="3" type="ORF">GGR04_000639</name>
</gene>
<dbReference type="RefSeq" id="WP_210291609.1">
    <property type="nucleotide sequence ID" value="NZ_JACIEK010000001.1"/>
</dbReference>
<dbReference type="Pfam" id="PF04304">
    <property type="entry name" value="DUF454"/>
    <property type="match status" value="1"/>
</dbReference>
<proteinExistence type="predicted"/>
<dbReference type="GO" id="GO:0005886">
    <property type="term" value="C:plasma membrane"/>
    <property type="evidence" value="ECO:0007669"/>
    <property type="project" value="TreeGrafter"/>
</dbReference>
<comment type="caution">
    <text evidence="3">The sequence shown here is derived from an EMBL/GenBank/DDBJ whole genome shotgun (WGS) entry which is preliminary data.</text>
</comment>
<protein>
    <recommendedName>
        <fullName evidence="5">DUF454 domain-containing protein</fullName>
    </recommendedName>
</protein>
<evidence type="ECO:0000313" key="4">
    <source>
        <dbReference type="Proteomes" id="UP000542776"/>
    </source>
</evidence>
<name>A0A7W6E8T1_9HYPH</name>
<dbReference type="PANTHER" id="PTHR35813">
    <property type="entry name" value="INNER MEMBRANE PROTEIN YBAN"/>
    <property type="match status" value="1"/>
</dbReference>
<dbReference type="PANTHER" id="PTHR35813:SF1">
    <property type="entry name" value="INNER MEMBRANE PROTEIN YBAN"/>
    <property type="match status" value="1"/>
</dbReference>
<evidence type="ECO:0008006" key="5">
    <source>
        <dbReference type="Google" id="ProtNLM"/>
    </source>
</evidence>
<feature type="transmembrane region" description="Helical" evidence="2">
    <location>
        <begin position="129"/>
        <end position="147"/>
    </location>
</feature>
<accession>A0A7W6E8T1</accession>
<dbReference type="AlphaFoldDB" id="A0A7W6E8T1"/>
<feature type="region of interest" description="Disordered" evidence="1">
    <location>
        <begin position="1"/>
        <end position="26"/>
    </location>
</feature>
<reference evidence="3 4" key="1">
    <citation type="submission" date="2020-08" db="EMBL/GenBank/DDBJ databases">
        <title>Genomic Encyclopedia of Type Strains, Phase IV (KMG-IV): sequencing the most valuable type-strain genomes for metagenomic binning, comparative biology and taxonomic classification.</title>
        <authorList>
            <person name="Goeker M."/>
        </authorList>
    </citation>
    <scope>NUCLEOTIDE SEQUENCE [LARGE SCALE GENOMIC DNA]</scope>
    <source>
        <strain evidence="3 4">DSM 102238</strain>
    </source>
</reference>
<keyword evidence="2" id="KW-0812">Transmembrane</keyword>
<dbReference type="Proteomes" id="UP000542776">
    <property type="component" value="Unassembled WGS sequence"/>
</dbReference>
<organism evidence="3 4">
    <name type="scientific">Aureimonas pseudogalii</name>
    <dbReference type="NCBI Taxonomy" id="1744844"/>
    <lineage>
        <taxon>Bacteria</taxon>
        <taxon>Pseudomonadati</taxon>
        <taxon>Pseudomonadota</taxon>
        <taxon>Alphaproteobacteria</taxon>
        <taxon>Hyphomicrobiales</taxon>
        <taxon>Aurantimonadaceae</taxon>
        <taxon>Aureimonas</taxon>
    </lineage>
</organism>
<keyword evidence="2" id="KW-0472">Membrane</keyword>
<sequence>MTAPPGAPDDRPPRLSPPSSAIEPTIPGRPAAGPFARLAYRALGLVFLALAVAGIVLPGLPATPFLLLCVWAFGRGAPAWAARVEAHPHLGPPLRNWRERGVVPRGAKILAIASMAASLALLWHRGVATPVLLAVAAVLVGVAVFLLSRPSR</sequence>
<evidence type="ECO:0000256" key="1">
    <source>
        <dbReference type="SAM" id="MobiDB-lite"/>
    </source>
</evidence>
<dbReference type="EMBL" id="JACIEK010000001">
    <property type="protein sequence ID" value="MBB3996818.1"/>
    <property type="molecule type" value="Genomic_DNA"/>
</dbReference>
<keyword evidence="4" id="KW-1185">Reference proteome</keyword>
<keyword evidence="2" id="KW-1133">Transmembrane helix</keyword>
<dbReference type="InterPro" id="IPR007401">
    <property type="entry name" value="DUF454"/>
</dbReference>
<evidence type="ECO:0000256" key="2">
    <source>
        <dbReference type="SAM" id="Phobius"/>
    </source>
</evidence>